<dbReference type="EMBL" id="MU001738">
    <property type="protein sequence ID" value="KAF2801232.1"/>
    <property type="molecule type" value="Genomic_DNA"/>
</dbReference>
<organism evidence="1 2">
    <name type="scientific">Melanomma pulvis-pyrius CBS 109.77</name>
    <dbReference type="NCBI Taxonomy" id="1314802"/>
    <lineage>
        <taxon>Eukaryota</taxon>
        <taxon>Fungi</taxon>
        <taxon>Dikarya</taxon>
        <taxon>Ascomycota</taxon>
        <taxon>Pezizomycotina</taxon>
        <taxon>Dothideomycetes</taxon>
        <taxon>Pleosporomycetidae</taxon>
        <taxon>Pleosporales</taxon>
        <taxon>Melanommataceae</taxon>
        <taxon>Melanomma</taxon>
    </lineage>
</organism>
<evidence type="ECO:0000313" key="2">
    <source>
        <dbReference type="Proteomes" id="UP000799757"/>
    </source>
</evidence>
<dbReference type="SUPFAM" id="SSF53474">
    <property type="entry name" value="alpha/beta-Hydrolases"/>
    <property type="match status" value="1"/>
</dbReference>
<dbReference type="Proteomes" id="UP000799757">
    <property type="component" value="Unassembled WGS sequence"/>
</dbReference>
<name>A0A6A6XXI4_9PLEO</name>
<reference evidence="1" key="1">
    <citation type="journal article" date="2020" name="Stud. Mycol.">
        <title>101 Dothideomycetes genomes: a test case for predicting lifestyles and emergence of pathogens.</title>
        <authorList>
            <person name="Haridas S."/>
            <person name="Albert R."/>
            <person name="Binder M."/>
            <person name="Bloem J."/>
            <person name="Labutti K."/>
            <person name="Salamov A."/>
            <person name="Andreopoulos B."/>
            <person name="Baker S."/>
            <person name="Barry K."/>
            <person name="Bills G."/>
            <person name="Bluhm B."/>
            <person name="Cannon C."/>
            <person name="Castanera R."/>
            <person name="Culley D."/>
            <person name="Daum C."/>
            <person name="Ezra D."/>
            <person name="Gonzalez J."/>
            <person name="Henrissat B."/>
            <person name="Kuo A."/>
            <person name="Liang C."/>
            <person name="Lipzen A."/>
            <person name="Lutzoni F."/>
            <person name="Magnuson J."/>
            <person name="Mondo S."/>
            <person name="Nolan M."/>
            <person name="Ohm R."/>
            <person name="Pangilinan J."/>
            <person name="Park H.-J."/>
            <person name="Ramirez L."/>
            <person name="Alfaro M."/>
            <person name="Sun H."/>
            <person name="Tritt A."/>
            <person name="Yoshinaga Y."/>
            <person name="Zwiers L.-H."/>
            <person name="Turgeon B."/>
            <person name="Goodwin S."/>
            <person name="Spatafora J."/>
            <person name="Crous P."/>
            <person name="Grigoriev I."/>
        </authorList>
    </citation>
    <scope>NUCLEOTIDE SEQUENCE</scope>
    <source>
        <strain evidence="1">CBS 109.77</strain>
    </source>
</reference>
<proteinExistence type="predicted"/>
<protein>
    <recommendedName>
        <fullName evidence="3">DUF676 domain-containing protein</fullName>
    </recommendedName>
</protein>
<dbReference type="InterPro" id="IPR052374">
    <property type="entry name" value="SERAC1"/>
</dbReference>
<dbReference type="AlphaFoldDB" id="A0A6A6XXI4"/>
<sequence>RPVTEDDIGLKVLREAPAETEAALIIDIVAIHGLGSHPDDSWCKNAGTRETPRWVNWLEDESMLPAVAPNARIMRYGYQSQWFGKEAMHQSVSTVAERLLRTLKRRRKDARFRPLLFIAHCFGGLVVLKALLEAQQYQSEWPGVFSSTTGLIFFGTPFRGAGGMNQMEMLEAAQREYHEDQVQPAALEVLQPGNAYLQDVVDGFLKKMRGQVNKTHIACFYELKATNVGRIVGKQDRTVGAEECYMVYKLNACRGLWSARALAASTCRTRRASTRSRAPTST</sequence>
<dbReference type="Gene3D" id="3.40.50.1820">
    <property type="entry name" value="alpha/beta hydrolase"/>
    <property type="match status" value="1"/>
</dbReference>
<evidence type="ECO:0008006" key="3">
    <source>
        <dbReference type="Google" id="ProtNLM"/>
    </source>
</evidence>
<keyword evidence="2" id="KW-1185">Reference proteome</keyword>
<evidence type="ECO:0000313" key="1">
    <source>
        <dbReference type="EMBL" id="KAF2801232.1"/>
    </source>
</evidence>
<dbReference type="PANTHER" id="PTHR48182:SF3">
    <property type="entry name" value="DUF676 DOMAIN-CONTAINING PROTEIN"/>
    <property type="match status" value="1"/>
</dbReference>
<dbReference type="PANTHER" id="PTHR48182">
    <property type="entry name" value="PROTEIN SERAC1"/>
    <property type="match status" value="1"/>
</dbReference>
<gene>
    <name evidence="1" type="ORF">K505DRAFT_381015</name>
</gene>
<dbReference type="OrthoDB" id="1658288at2759"/>
<feature type="non-terminal residue" evidence="1">
    <location>
        <position position="1"/>
    </location>
</feature>
<dbReference type="InterPro" id="IPR029058">
    <property type="entry name" value="AB_hydrolase_fold"/>
</dbReference>
<accession>A0A6A6XXI4</accession>